<dbReference type="PROSITE" id="PS50297">
    <property type="entry name" value="ANK_REP_REGION"/>
    <property type="match status" value="2"/>
</dbReference>
<feature type="region of interest" description="Disordered" evidence="4">
    <location>
        <begin position="85"/>
        <end position="111"/>
    </location>
</feature>
<feature type="compositionally biased region" description="Low complexity" evidence="4">
    <location>
        <begin position="803"/>
        <end position="812"/>
    </location>
</feature>
<dbReference type="PANTHER" id="PTHR43828">
    <property type="entry name" value="ASPARAGINASE"/>
    <property type="match status" value="1"/>
</dbReference>
<dbReference type="PROSITE" id="PS51299">
    <property type="entry name" value="HTH_APSES"/>
    <property type="match status" value="1"/>
</dbReference>
<feature type="compositionally biased region" description="Polar residues" evidence="4">
    <location>
        <begin position="601"/>
        <end position="613"/>
    </location>
</feature>
<feature type="repeat" description="ANK" evidence="3">
    <location>
        <begin position="492"/>
        <end position="524"/>
    </location>
</feature>
<evidence type="ECO:0000256" key="3">
    <source>
        <dbReference type="PROSITE-ProRule" id="PRU00023"/>
    </source>
</evidence>
<dbReference type="AlphaFoldDB" id="A0AAD5XL31"/>
<feature type="compositionally biased region" description="Basic and acidic residues" evidence="4">
    <location>
        <begin position="307"/>
        <end position="317"/>
    </location>
</feature>
<name>A0AAD5XL31_9FUNG</name>
<comment type="caution">
    <text evidence="6">The sequence shown here is derived from an EMBL/GenBank/DDBJ whole genome shotgun (WGS) entry which is preliminary data.</text>
</comment>
<dbReference type="PANTHER" id="PTHR43828:SF3">
    <property type="entry name" value="CHROMO DOMAIN-CONTAINING PROTEIN"/>
    <property type="match status" value="1"/>
</dbReference>
<dbReference type="Pfam" id="PF13857">
    <property type="entry name" value="Ank_5"/>
    <property type="match status" value="1"/>
</dbReference>
<dbReference type="PROSITE" id="PS50088">
    <property type="entry name" value="ANK_REPEAT"/>
    <property type="match status" value="2"/>
</dbReference>
<dbReference type="GO" id="GO:0033309">
    <property type="term" value="C:SBF transcription complex"/>
    <property type="evidence" value="ECO:0007669"/>
    <property type="project" value="TreeGrafter"/>
</dbReference>
<dbReference type="Pfam" id="PF04383">
    <property type="entry name" value="KilA-N"/>
    <property type="match status" value="1"/>
</dbReference>
<dbReference type="SUPFAM" id="SSF54616">
    <property type="entry name" value="DNA-binding domain of Mlu1-box binding protein MBP1"/>
    <property type="match status" value="1"/>
</dbReference>
<evidence type="ECO:0000256" key="2">
    <source>
        <dbReference type="ARBA" id="ARBA00023043"/>
    </source>
</evidence>
<dbReference type="Gene3D" id="1.25.40.20">
    <property type="entry name" value="Ankyrin repeat-containing domain"/>
    <property type="match status" value="1"/>
</dbReference>
<dbReference type="GO" id="GO:0001228">
    <property type="term" value="F:DNA-binding transcription activator activity, RNA polymerase II-specific"/>
    <property type="evidence" value="ECO:0007669"/>
    <property type="project" value="UniProtKB-ARBA"/>
</dbReference>
<dbReference type="GO" id="GO:0003677">
    <property type="term" value="F:DNA binding"/>
    <property type="evidence" value="ECO:0007669"/>
    <property type="project" value="InterPro"/>
</dbReference>
<organism evidence="6 7">
    <name type="scientific">Geranomyces variabilis</name>
    <dbReference type="NCBI Taxonomy" id="109894"/>
    <lineage>
        <taxon>Eukaryota</taxon>
        <taxon>Fungi</taxon>
        <taxon>Fungi incertae sedis</taxon>
        <taxon>Chytridiomycota</taxon>
        <taxon>Chytridiomycota incertae sedis</taxon>
        <taxon>Chytridiomycetes</taxon>
        <taxon>Spizellomycetales</taxon>
        <taxon>Powellomycetaceae</taxon>
        <taxon>Geranomyces</taxon>
    </lineage>
</organism>
<evidence type="ECO:0000256" key="1">
    <source>
        <dbReference type="ARBA" id="ARBA00022737"/>
    </source>
</evidence>
<feature type="region of interest" description="Disordered" evidence="4">
    <location>
        <begin position="589"/>
        <end position="613"/>
    </location>
</feature>
<feature type="domain" description="HTH APSES-type" evidence="5">
    <location>
        <begin position="1"/>
        <end position="88"/>
    </location>
</feature>
<dbReference type="InterPro" id="IPR051642">
    <property type="entry name" value="SWI6-like"/>
</dbReference>
<reference evidence="6" key="1">
    <citation type="submission" date="2020-05" db="EMBL/GenBank/DDBJ databases">
        <title>Phylogenomic resolution of chytrid fungi.</title>
        <authorList>
            <person name="Stajich J.E."/>
            <person name="Amses K."/>
            <person name="Simmons R."/>
            <person name="Seto K."/>
            <person name="Myers J."/>
            <person name="Bonds A."/>
            <person name="Quandt C.A."/>
            <person name="Barry K."/>
            <person name="Liu P."/>
            <person name="Grigoriev I."/>
            <person name="Longcore J.E."/>
            <person name="James T.Y."/>
        </authorList>
    </citation>
    <scope>NUCLEOTIDE SEQUENCE</scope>
    <source>
        <strain evidence="6">JEL0379</strain>
    </source>
</reference>
<keyword evidence="2 3" id="KW-0040">ANK repeat</keyword>
<gene>
    <name evidence="6" type="ORF">HDU87_005485</name>
</gene>
<evidence type="ECO:0000256" key="4">
    <source>
        <dbReference type="SAM" id="MobiDB-lite"/>
    </source>
</evidence>
<dbReference type="InterPro" id="IPR003163">
    <property type="entry name" value="Tscrpt_reg_HTH_APSES-type"/>
</dbReference>
<evidence type="ECO:0000313" key="7">
    <source>
        <dbReference type="Proteomes" id="UP001212152"/>
    </source>
</evidence>
<protein>
    <recommendedName>
        <fullName evidence="5">HTH APSES-type domain-containing protein</fullName>
    </recommendedName>
</protein>
<evidence type="ECO:0000313" key="6">
    <source>
        <dbReference type="EMBL" id="KAJ3176109.1"/>
    </source>
</evidence>
<proteinExistence type="predicted"/>
<feature type="region of interest" description="Disordered" evidence="4">
    <location>
        <begin position="720"/>
        <end position="820"/>
    </location>
</feature>
<dbReference type="SMART" id="SM00248">
    <property type="entry name" value="ANK"/>
    <property type="match status" value="2"/>
</dbReference>
<keyword evidence="7" id="KW-1185">Reference proteome</keyword>
<dbReference type="Pfam" id="PF00023">
    <property type="entry name" value="Ank"/>
    <property type="match status" value="1"/>
</dbReference>
<dbReference type="InterPro" id="IPR002110">
    <property type="entry name" value="Ankyrin_rpt"/>
</dbReference>
<dbReference type="SUPFAM" id="SSF48403">
    <property type="entry name" value="Ankyrin repeat"/>
    <property type="match status" value="1"/>
</dbReference>
<dbReference type="Gene3D" id="3.10.260.10">
    <property type="entry name" value="Transcription regulator HTH, APSES-type DNA-binding domain"/>
    <property type="match status" value="1"/>
</dbReference>
<dbReference type="InterPro" id="IPR018004">
    <property type="entry name" value="KilA/APSES_HTH"/>
</dbReference>
<accession>A0AAD5XL31</accession>
<dbReference type="GO" id="GO:0030907">
    <property type="term" value="C:MBF transcription complex"/>
    <property type="evidence" value="ECO:0007669"/>
    <property type="project" value="TreeGrafter"/>
</dbReference>
<dbReference type="EMBL" id="JADGJQ010000044">
    <property type="protein sequence ID" value="KAJ3176109.1"/>
    <property type="molecule type" value="Genomic_DNA"/>
</dbReference>
<keyword evidence="1" id="KW-0677">Repeat</keyword>
<dbReference type="InterPro" id="IPR036887">
    <property type="entry name" value="HTH_APSES_sf"/>
</dbReference>
<dbReference type="InterPro" id="IPR036770">
    <property type="entry name" value="Ankyrin_rpt-contain_sf"/>
</dbReference>
<dbReference type="Proteomes" id="UP001212152">
    <property type="component" value="Unassembled WGS sequence"/>
</dbReference>
<dbReference type="SMART" id="SM01252">
    <property type="entry name" value="KilA-N"/>
    <property type="match status" value="1"/>
</dbReference>
<sequence>MRRMADGFMNATQILKVAGFTKAKRTKILEREVVPGPHEKIQGGYGKYQGTWIPITVSRALAARYHIENHLRPLFEFNPLTRTVGQKPSDMRSLLPERPPDSGNQSLAHSEGVDFGANPVQYPESWELAAGQLLSNLSAASIAGGSQVPAPEIGAQVQALLQSLGLSHVLDPTNSAAGSGVDVETFRALQDGASDDGNAAGAYIRNVQSILQSQDVQQIYQQLAQTAAAAGEMGHPTMDPASVQTAYQQLALLNLLSMAAQHAYTAGYPSLEKLVNANTMDDGPPPSPMEVAYGQDSRHWRSGSSPERSKAPRPRSEESEELYQRKIRQQNVIANMFLYGDSHLYQIIDSLKPTAESKKPDPNMIVDSIGSSLLHHAAQLGRAPLVEALLQNGANPAFTANGGETALMRSVSFTECHRLCSFEAVVRLLANTVYLADNNRRTVFHHATRAARDRDHWAAGGYYIRILASALIDEYAEAPELIPGVVNLQDSHGNTALHYACRSGNRNVARIILRLGADPDLKNHHGDTAVDVARYHPRLLAIIFRETDPTRKLGTHAALNSMDSADQDSYLSQTETGDEDEWITDFSRADDDDSEFDDLQRSPSPNHGENTIHDQTMMTLDGYYGERIETIMYNLIPDTQASNTRARKEIHQLRKSLISKSSQNSDDPLHGPENLNKARQKLENARESFSDLFERRVALDNLSTLAAKLEIDLETRLVGDGHGTRRHSAVDQPSASHDATTDAGVGAETSAAPAAQVSQSRAGTALRPNPSDLKRKRSTTPDTADRRDANLSPPNTSDYQPEAAVSAASSPARLHTRSNRTYSNRLKTQLTDLRARLSVSDRDRILLGQEINSFRAGRETKDHKFGLLVAGCVKADVAHLVDMMAPLVKKEASE</sequence>
<evidence type="ECO:0000259" key="5">
    <source>
        <dbReference type="PROSITE" id="PS51299"/>
    </source>
</evidence>
<feature type="region of interest" description="Disordered" evidence="4">
    <location>
        <begin position="277"/>
        <end position="323"/>
    </location>
</feature>
<feature type="repeat" description="ANK" evidence="3">
    <location>
        <begin position="369"/>
        <end position="401"/>
    </location>
</feature>